<dbReference type="PANTHER" id="PTHR43884:SF1">
    <property type="entry name" value="SHORT_BRANCHED CHAIN SPECIFIC ACYL-COA DEHYDROGENASE, MITOCHONDRIAL"/>
    <property type="match status" value="1"/>
</dbReference>
<dbReference type="GO" id="GO:0003853">
    <property type="term" value="F:short-chain 2-methyl fatty acyl-CoA dehydrogenase activity"/>
    <property type="evidence" value="ECO:0007669"/>
    <property type="project" value="UniProtKB-EC"/>
</dbReference>
<protein>
    <recommendedName>
        <fullName evidence="17">Short/branched chain specific acyl-CoA dehydrogenase, mitochondrial</fullName>
        <ecNumber evidence="16">1.3.8.5</ecNumber>
    </recommendedName>
    <alternativeName>
        <fullName evidence="19">2-methyl branched chain acyl-CoA dehydrogenase</fullName>
    </alternativeName>
    <alternativeName>
        <fullName evidence="18">2-methylbutyryl-coenzyme A dehydrogenase</fullName>
    </alternativeName>
</protein>
<dbReference type="EC" id="1.3.8.5" evidence="16"/>
<reference evidence="31 32" key="1">
    <citation type="submission" date="2017-10" db="EMBL/GenBank/DDBJ databases">
        <title>Comparative genomics in systemic dimorphic fungi from Ajellomycetaceae.</title>
        <authorList>
            <person name="Munoz J.F."/>
            <person name="Mcewen J.G."/>
            <person name="Clay O.K."/>
            <person name="Cuomo C.A."/>
        </authorList>
    </citation>
    <scope>NUCLEOTIDE SEQUENCE [LARGE SCALE GENOMIC DNA]</scope>
    <source>
        <strain evidence="31 32">UAMH7299</strain>
    </source>
</reference>
<dbReference type="GO" id="GO:0050660">
    <property type="term" value="F:flavin adenine dinucleotide binding"/>
    <property type="evidence" value="ECO:0007669"/>
    <property type="project" value="InterPro"/>
</dbReference>
<dbReference type="SUPFAM" id="SSF56645">
    <property type="entry name" value="Acyl-CoA dehydrogenase NM domain-like"/>
    <property type="match status" value="1"/>
</dbReference>
<dbReference type="Gene3D" id="2.40.110.10">
    <property type="entry name" value="Butyryl-CoA Dehydrogenase, subunit A, domain 2"/>
    <property type="match status" value="1"/>
</dbReference>
<evidence type="ECO:0000256" key="12">
    <source>
        <dbReference type="ARBA" id="ARBA00023002"/>
    </source>
</evidence>
<evidence type="ECO:0000256" key="25">
    <source>
        <dbReference type="ARBA" id="ARBA00049552"/>
    </source>
</evidence>
<dbReference type="InterPro" id="IPR037069">
    <property type="entry name" value="AcylCoA_DH/ox_N_sf"/>
</dbReference>
<comment type="cofactor">
    <cofactor evidence="1 27">
        <name>FAD</name>
        <dbReference type="ChEBI" id="CHEBI:57692"/>
    </cofactor>
</comment>
<accession>A0A2B7Z447</accession>
<gene>
    <name evidence="31" type="ORF">AJ80_00070</name>
</gene>
<evidence type="ECO:0000313" key="32">
    <source>
        <dbReference type="Proteomes" id="UP000224634"/>
    </source>
</evidence>
<keyword evidence="9" id="KW-0276">Fatty acid metabolism</keyword>
<dbReference type="Gene3D" id="1.20.140.10">
    <property type="entry name" value="Butyryl-CoA Dehydrogenase, subunit A, domain 3"/>
    <property type="match status" value="1"/>
</dbReference>
<dbReference type="InterPro" id="IPR036250">
    <property type="entry name" value="AcylCo_DH-like_C"/>
</dbReference>
<evidence type="ECO:0000256" key="4">
    <source>
        <dbReference type="ARBA" id="ARBA00009347"/>
    </source>
</evidence>
<comment type="pathway">
    <text evidence="3">Lipid metabolism; mitochondrial fatty acid beta-oxidation.</text>
</comment>
<dbReference type="SUPFAM" id="SSF47203">
    <property type="entry name" value="Acyl-CoA dehydrogenase C-terminal domain-like"/>
    <property type="match status" value="1"/>
</dbReference>
<dbReference type="STRING" id="1447883.A0A2B7Z447"/>
<dbReference type="InterPro" id="IPR009075">
    <property type="entry name" value="AcylCo_DH/oxidase_C"/>
</dbReference>
<dbReference type="InterPro" id="IPR006091">
    <property type="entry name" value="Acyl-CoA_Oxase/DH_mid-dom"/>
</dbReference>
<evidence type="ECO:0000256" key="23">
    <source>
        <dbReference type="ARBA" id="ARBA00049096"/>
    </source>
</evidence>
<keyword evidence="14" id="KW-0496">Mitochondrion</keyword>
<comment type="catalytic activity">
    <reaction evidence="23">
        <text>butanoyl-CoA + oxidized [electron-transfer flavoprotein] + H(+) = (2E)-butenoyl-CoA + reduced [electron-transfer flavoprotein]</text>
        <dbReference type="Rhea" id="RHEA:24004"/>
        <dbReference type="Rhea" id="RHEA-COMP:10685"/>
        <dbReference type="Rhea" id="RHEA-COMP:10686"/>
        <dbReference type="ChEBI" id="CHEBI:15378"/>
        <dbReference type="ChEBI" id="CHEBI:57332"/>
        <dbReference type="ChEBI" id="CHEBI:57371"/>
        <dbReference type="ChEBI" id="CHEBI:57692"/>
        <dbReference type="ChEBI" id="CHEBI:58307"/>
    </reaction>
    <physiologicalReaction direction="left-to-right" evidence="23">
        <dbReference type="Rhea" id="RHEA:24005"/>
    </physiologicalReaction>
</comment>
<evidence type="ECO:0000256" key="6">
    <source>
        <dbReference type="ARBA" id="ARBA00022553"/>
    </source>
</evidence>
<keyword evidence="7 27" id="KW-0285">Flavoprotein</keyword>
<dbReference type="PROSITE" id="PS00073">
    <property type="entry name" value="ACYL_COA_DH_2"/>
    <property type="match status" value="1"/>
</dbReference>
<evidence type="ECO:0000259" key="29">
    <source>
        <dbReference type="Pfam" id="PF02770"/>
    </source>
</evidence>
<evidence type="ECO:0000256" key="5">
    <source>
        <dbReference type="ARBA" id="ARBA00011881"/>
    </source>
</evidence>
<dbReference type="GO" id="GO:0006631">
    <property type="term" value="P:fatty acid metabolic process"/>
    <property type="evidence" value="ECO:0007669"/>
    <property type="project" value="UniProtKB-KW"/>
</dbReference>
<evidence type="ECO:0000256" key="2">
    <source>
        <dbReference type="ARBA" id="ARBA00004305"/>
    </source>
</evidence>
<feature type="domain" description="Acyl-CoA oxidase/dehydrogenase middle" evidence="29">
    <location>
        <begin position="174"/>
        <end position="269"/>
    </location>
</feature>
<dbReference type="PANTHER" id="PTHR43884">
    <property type="entry name" value="ACYL-COA DEHYDROGENASE"/>
    <property type="match status" value="1"/>
</dbReference>
<evidence type="ECO:0000256" key="17">
    <source>
        <dbReference type="ARBA" id="ARBA00039850"/>
    </source>
</evidence>
<evidence type="ECO:0000256" key="1">
    <source>
        <dbReference type="ARBA" id="ARBA00001974"/>
    </source>
</evidence>
<comment type="similarity">
    <text evidence="4 27">Belongs to the acyl-CoA dehydrogenase family.</text>
</comment>
<comment type="catalytic activity">
    <reaction evidence="26">
        <text>2-methylpropanoyl-CoA + oxidized [electron-transfer flavoprotein] + H(+) = 2-methylpropenoyl-CoA + reduced [electron-transfer flavoprotein]</text>
        <dbReference type="Rhea" id="RHEA:44180"/>
        <dbReference type="Rhea" id="RHEA-COMP:10685"/>
        <dbReference type="Rhea" id="RHEA-COMP:10686"/>
        <dbReference type="ChEBI" id="CHEBI:15378"/>
        <dbReference type="ChEBI" id="CHEBI:57338"/>
        <dbReference type="ChEBI" id="CHEBI:57692"/>
        <dbReference type="ChEBI" id="CHEBI:58307"/>
        <dbReference type="ChEBI" id="CHEBI:62500"/>
    </reaction>
    <physiologicalReaction direction="left-to-right" evidence="26">
        <dbReference type="Rhea" id="RHEA:44181"/>
    </physiologicalReaction>
</comment>
<evidence type="ECO:0000256" key="19">
    <source>
        <dbReference type="ARBA" id="ARBA00042821"/>
    </source>
</evidence>
<keyword evidence="6" id="KW-0597">Phosphoprotein</keyword>
<evidence type="ECO:0000256" key="27">
    <source>
        <dbReference type="RuleBase" id="RU362125"/>
    </source>
</evidence>
<comment type="subunit">
    <text evidence="5">Homotetramer.</text>
</comment>
<proteinExistence type="inferred from homology"/>
<keyword evidence="8 27" id="KW-0274">FAD</keyword>
<comment type="catalytic activity">
    <reaction evidence="20">
        <text>2-methylbutanoyl-CoA + oxidized [electron-transfer flavoprotein] + H(+) = (2E)-2-methylbut-2-enoyl-CoA + reduced [electron-transfer flavoprotein]</text>
        <dbReference type="Rhea" id="RHEA:43780"/>
        <dbReference type="Rhea" id="RHEA-COMP:10685"/>
        <dbReference type="Rhea" id="RHEA-COMP:10686"/>
        <dbReference type="ChEBI" id="CHEBI:15378"/>
        <dbReference type="ChEBI" id="CHEBI:57336"/>
        <dbReference type="ChEBI" id="CHEBI:57337"/>
        <dbReference type="ChEBI" id="CHEBI:57692"/>
        <dbReference type="ChEBI" id="CHEBI:58307"/>
        <dbReference type="EC" id="1.3.8.5"/>
    </reaction>
    <physiologicalReaction direction="left-to-right" evidence="20">
        <dbReference type="Rhea" id="RHEA:43781"/>
    </physiologicalReaction>
</comment>
<evidence type="ECO:0000256" key="13">
    <source>
        <dbReference type="ARBA" id="ARBA00023098"/>
    </source>
</evidence>
<keyword evidence="10" id="KW-0809">Transit peptide</keyword>
<feature type="domain" description="Acyl-CoA dehydrogenase/oxidase N-terminal" evidence="30">
    <location>
        <begin position="59"/>
        <end position="169"/>
    </location>
</feature>
<dbReference type="FunFam" id="2.40.110.10:FF:000001">
    <property type="entry name" value="Acyl-CoA dehydrogenase, mitochondrial"/>
    <property type="match status" value="1"/>
</dbReference>
<dbReference type="OrthoDB" id="10262177at2759"/>
<dbReference type="Pfam" id="PF02771">
    <property type="entry name" value="Acyl-CoA_dh_N"/>
    <property type="match status" value="1"/>
</dbReference>
<name>A0A2B7Z447_POLH7</name>
<dbReference type="CDD" id="cd01158">
    <property type="entry name" value="SCAD_SBCAD"/>
    <property type="match status" value="1"/>
</dbReference>
<evidence type="ECO:0000256" key="11">
    <source>
        <dbReference type="ARBA" id="ARBA00022990"/>
    </source>
</evidence>
<evidence type="ECO:0000256" key="9">
    <source>
        <dbReference type="ARBA" id="ARBA00022832"/>
    </source>
</evidence>
<comment type="catalytic activity">
    <reaction evidence="22">
        <text>(2R)-2-methylbutanoyl-CoA + oxidized [electron-transfer flavoprotein] + H(+) = ethylacryloyl-CoA + reduced [electron-transfer flavoprotein]</text>
        <dbReference type="Rhea" id="RHEA:65296"/>
        <dbReference type="Rhea" id="RHEA-COMP:10685"/>
        <dbReference type="Rhea" id="RHEA-COMP:10686"/>
        <dbReference type="ChEBI" id="CHEBI:15378"/>
        <dbReference type="ChEBI" id="CHEBI:57692"/>
        <dbReference type="ChEBI" id="CHEBI:58307"/>
        <dbReference type="ChEBI" id="CHEBI:156439"/>
        <dbReference type="ChEBI" id="CHEBI:156440"/>
    </reaction>
    <physiologicalReaction direction="left-to-right" evidence="22">
        <dbReference type="Rhea" id="RHEA:65297"/>
    </physiologicalReaction>
</comment>
<dbReference type="GO" id="GO:0046395">
    <property type="term" value="P:carboxylic acid catabolic process"/>
    <property type="evidence" value="ECO:0007669"/>
    <property type="project" value="UniProtKB-ARBA"/>
</dbReference>
<evidence type="ECO:0000256" key="24">
    <source>
        <dbReference type="ARBA" id="ARBA00049192"/>
    </source>
</evidence>
<keyword evidence="13" id="KW-0443">Lipid metabolism</keyword>
<comment type="caution">
    <text evidence="31">The sequence shown here is derived from an EMBL/GenBank/DDBJ whole genome shotgun (WGS) entry which is preliminary data.</text>
</comment>
<dbReference type="FunFam" id="1.20.140.10:FF:000002">
    <property type="entry name" value="Acyl-CoA dehydrogenase short/branched chain"/>
    <property type="match status" value="1"/>
</dbReference>
<dbReference type="InterPro" id="IPR013786">
    <property type="entry name" value="AcylCoA_DH/ox_N"/>
</dbReference>
<dbReference type="Gene3D" id="1.10.540.10">
    <property type="entry name" value="Acyl-CoA dehydrogenase/oxidase, N-terminal domain"/>
    <property type="match status" value="1"/>
</dbReference>
<keyword evidence="11" id="KW-0007">Acetylation</keyword>
<comment type="pathway">
    <text evidence="15">Amino-acid degradation; L-isoleucine degradation.</text>
</comment>
<dbReference type="InterPro" id="IPR046373">
    <property type="entry name" value="Acyl-CoA_Oxase/DH_mid-dom_sf"/>
</dbReference>
<organism evidence="31 32">
    <name type="scientific">Polytolypa hystricis (strain UAMH7299)</name>
    <dbReference type="NCBI Taxonomy" id="1447883"/>
    <lineage>
        <taxon>Eukaryota</taxon>
        <taxon>Fungi</taxon>
        <taxon>Dikarya</taxon>
        <taxon>Ascomycota</taxon>
        <taxon>Pezizomycotina</taxon>
        <taxon>Eurotiomycetes</taxon>
        <taxon>Eurotiomycetidae</taxon>
        <taxon>Onygenales</taxon>
        <taxon>Onygenales incertae sedis</taxon>
        <taxon>Polytolypa</taxon>
    </lineage>
</organism>
<evidence type="ECO:0000256" key="10">
    <source>
        <dbReference type="ARBA" id="ARBA00022946"/>
    </source>
</evidence>
<comment type="subcellular location">
    <subcellularLocation>
        <location evidence="2">Mitochondrion matrix</location>
    </subcellularLocation>
</comment>
<evidence type="ECO:0000256" key="8">
    <source>
        <dbReference type="ARBA" id="ARBA00022827"/>
    </source>
</evidence>
<evidence type="ECO:0000259" key="28">
    <source>
        <dbReference type="Pfam" id="PF00441"/>
    </source>
</evidence>
<evidence type="ECO:0000256" key="18">
    <source>
        <dbReference type="ARBA" id="ARBA00041537"/>
    </source>
</evidence>
<dbReference type="EMBL" id="PDNA01000001">
    <property type="protein sequence ID" value="PGH28180.1"/>
    <property type="molecule type" value="Genomic_DNA"/>
</dbReference>
<evidence type="ECO:0000256" key="7">
    <source>
        <dbReference type="ARBA" id="ARBA00022630"/>
    </source>
</evidence>
<dbReference type="Proteomes" id="UP000224634">
    <property type="component" value="Unassembled WGS sequence"/>
</dbReference>
<evidence type="ECO:0000256" key="26">
    <source>
        <dbReference type="ARBA" id="ARBA00051903"/>
    </source>
</evidence>
<dbReference type="InterPro" id="IPR009100">
    <property type="entry name" value="AcylCoA_DH/oxidase_NM_dom_sf"/>
</dbReference>
<dbReference type="FunFam" id="1.10.540.10:FF:000012">
    <property type="entry name" value="Acyl-CoA dehydrogenase short/branched chain"/>
    <property type="match status" value="1"/>
</dbReference>
<evidence type="ECO:0000256" key="21">
    <source>
        <dbReference type="ARBA" id="ARBA00048307"/>
    </source>
</evidence>
<dbReference type="PROSITE" id="PS00072">
    <property type="entry name" value="ACYL_COA_DH_1"/>
    <property type="match status" value="1"/>
</dbReference>
<feature type="domain" description="Acyl-CoA dehydrogenase/oxidase C-terminal" evidence="28">
    <location>
        <begin position="283"/>
        <end position="430"/>
    </location>
</feature>
<evidence type="ECO:0000256" key="15">
    <source>
        <dbReference type="ARBA" id="ARBA00037895"/>
    </source>
</evidence>
<comment type="catalytic activity">
    <reaction evidence="25">
        <text>(2S)-2-methylbutanoyl-CoA + oxidized [electron-transfer flavoprotein] + H(+) = (2E)-2-methylbut-2-enoyl-CoA + reduced [electron-transfer flavoprotein]</text>
        <dbReference type="Rhea" id="RHEA:48256"/>
        <dbReference type="Rhea" id="RHEA-COMP:10685"/>
        <dbReference type="Rhea" id="RHEA-COMP:10686"/>
        <dbReference type="ChEBI" id="CHEBI:15378"/>
        <dbReference type="ChEBI" id="CHEBI:57337"/>
        <dbReference type="ChEBI" id="CHEBI:57692"/>
        <dbReference type="ChEBI" id="CHEBI:58307"/>
        <dbReference type="ChEBI" id="CHEBI:88166"/>
    </reaction>
    <physiologicalReaction direction="left-to-right" evidence="25">
        <dbReference type="Rhea" id="RHEA:48257"/>
    </physiologicalReaction>
</comment>
<dbReference type="GO" id="GO:0005759">
    <property type="term" value="C:mitochondrial matrix"/>
    <property type="evidence" value="ECO:0007669"/>
    <property type="project" value="UniProtKB-SubCell"/>
</dbReference>
<comment type="catalytic activity">
    <reaction evidence="24">
        <text>hexanoyl-CoA + oxidized [electron-transfer flavoprotein] + H(+) = (2E)-hexenoyl-CoA + reduced [electron-transfer flavoprotein]</text>
        <dbReference type="Rhea" id="RHEA:43464"/>
        <dbReference type="Rhea" id="RHEA-COMP:10685"/>
        <dbReference type="Rhea" id="RHEA-COMP:10686"/>
        <dbReference type="ChEBI" id="CHEBI:15378"/>
        <dbReference type="ChEBI" id="CHEBI:57692"/>
        <dbReference type="ChEBI" id="CHEBI:58307"/>
        <dbReference type="ChEBI" id="CHEBI:62077"/>
        <dbReference type="ChEBI" id="CHEBI:62620"/>
    </reaction>
    <physiologicalReaction direction="left-to-right" evidence="24">
        <dbReference type="Rhea" id="RHEA:43465"/>
    </physiologicalReaction>
</comment>
<keyword evidence="32" id="KW-1185">Reference proteome</keyword>
<sequence>MASVARALRPLSSKASSSIVQSAARRSLPSRAAQCTRPFSCTPRRRDVELTPTPITFLSETETMMAESVSKFAQEQIGPKVREMDEAETMDPTVVEQLFEQGLMGIEIPEEYGGAGMNFTAAIVGIEELSRVDPSVSVMVDVHNTLVNTAILKHGSAEMKRKYLPKLATNTVGSFCLSEPVSGSDAFALQTKAEKTASGYKINGSKMWITNSMEAGVFIVFATLDPSKGYKGITAFIIEKGTPGFSIAKKEKKLGIRASSTCVLNFDDVEIPQENLLGEEGLGYKYAISLLNEGRIGIAAQMTGLALGAWENAAGYIWNDRRQFGQLIGTFQGMQHQVAQAYTEIAAARALVYNAARKKEAGQDFVMDAAMAKLYASQVAGRVSSSAVEWMGGMGFVREGIAEKMFRDSKIGAIYEGTSNIQLQTIAKALQKDYTR</sequence>
<evidence type="ECO:0000256" key="20">
    <source>
        <dbReference type="ARBA" id="ARBA00048235"/>
    </source>
</evidence>
<evidence type="ECO:0000256" key="16">
    <source>
        <dbReference type="ARBA" id="ARBA00039036"/>
    </source>
</evidence>
<evidence type="ECO:0000313" key="31">
    <source>
        <dbReference type="EMBL" id="PGH28180.1"/>
    </source>
</evidence>
<dbReference type="Pfam" id="PF02770">
    <property type="entry name" value="Acyl-CoA_dh_M"/>
    <property type="match status" value="1"/>
</dbReference>
<evidence type="ECO:0000256" key="3">
    <source>
        <dbReference type="ARBA" id="ARBA00005198"/>
    </source>
</evidence>
<evidence type="ECO:0000256" key="22">
    <source>
        <dbReference type="ARBA" id="ARBA00048592"/>
    </source>
</evidence>
<dbReference type="AlphaFoldDB" id="A0A2B7Z447"/>
<comment type="catalytic activity">
    <reaction evidence="21">
        <text>valproyl-CoA + oxidized [electron-transfer flavoprotein] + H(+) = (2E)-2-propylpent-2-enoyl-CoA + reduced [electron-transfer flavoprotein]</text>
        <dbReference type="Rhea" id="RHEA:65344"/>
        <dbReference type="Rhea" id="RHEA-COMP:10685"/>
        <dbReference type="Rhea" id="RHEA-COMP:10686"/>
        <dbReference type="ChEBI" id="CHEBI:15378"/>
        <dbReference type="ChEBI" id="CHEBI:57692"/>
        <dbReference type="ChEBI" id="CHEBI:58307"/>
        <dbReference type="ChEBI" id="CHEBI:156457"/>
        <dbReference type="ChEBI" id="CHEBI:156458"/>
    </reaction>
    <physiologicalReaction direction="left-to-right" evidence="21">
        <dbReference type="Rhea" id="RHEA:65345"/>
    </physiologicalReaction>
</comment>
<dbReference type="Pfam" id="PF00441">
    <property type="entry name" value="Acyl-CoA_dh_1"/>
    <property type="match status" value="1"/>
</dbReference>
<keyword evidence="12 27" id="KW-0560">Oxidoreductase</keyword>
<evidence type="ECO:0000256" key="14">
    <source>
        <dbReference type="ARBA" id="ARBA00023128"/>
    </source>
</evidence>
<evidence type="ECO:0000259" key="30">
    <source>
        <dbReference type="Pfam" id="PF02771"/>
    </source>
</evidence>
<dbReference type="InterPro" id="IPR006089">
    <property type="entry name" value="Acyl-CoA_DH_CS"/>
</dbReference>